<proteinExistence type="predicted"/>
<accession>A0AAQ3KRB5</accession>
<keyword evidence="4" id="KW-1185">Reference proteome</keyword>
<dbReference type="InterPro" id="IPR036047">
    <property type="entry name" value="F-box-like_dom_sf"/>
</dbReference>
<dbReference type="SUPFAM" id="SSF81383">
    <property type="entry name" value="F-box domain"/>
    <property type="match status" value="1"/>
</dbReference>
<feature type="domain" description="F-box" evidence="1">
    <location>
        <begin position="5"/>
        <end position="38"/>
    </location>
</feature>
<evidence type="ECO:0000313" key="4">
    <source>
        <dbReference type="Proteomes" id="UP001327560"/>
    </source>
</evidence>
<sequence>MNSSWSDLPVELLGSIIERLPFVDRIRFSAVCSYWHYAAGVHLGCSPAPQSPWLMLPFNPLLTPSGSSAAFFSLADRKAYKFPLPDPPVSDRLVVGSSHGWLITADSSSELHLLNPVTGDQIRLPSVTTFPFVDAVYNTRGRVTSYSLCFGDDIPPESFEPDRLRYFLYEKAVLSAAPTRSSPSSAWGGFTVMLIHNPLFALAFARSGDEAWALVDTPSLYWVDAIFSSSGQFLTLESMGRVEAWDLDGARPASALVAPSLGHFDCSKYLVELPQGQLLQVQRWKKPVRCKWEPRPLYVECVTTRVKVFRLKADDAKGSIWVENEGENLREFALFLGKNSSMCVSEKECAELRGDCVYFTDDGSWSYEKCHEVIPDVGVFDMKEKSLKPCGGYDFRRIWPPPVWIMPTLK</sequence>
<dbReference type="Gene3D" id="1.20.1280.50">
    <property type="match status" value="1"/>
</dbReference>
<dbReference type="Proteomes" id="UP001327560">
    <property type="component" value="Chromosome 7"/>
</dbReference>
<evidence type="ECO:0000313" key="3">
    <source>
        <dbReference type="EMBL" id="WOL13024.1"/>
    </source>
</evidence>
<evidence type="ECO:0000259" key="2">
    <source>
        <dbReference type="Pfam" id="PF03478"/>
    </source>
</evidence>
<protein>
    <submittedName>
        <fullName evidence="3">F-box protein SKIP23-like</fullName>
    </submittedName>
</protein>
<dbReference type="Pfam" id="PF03478">
    <property type="entry name" value="Beta-prop_KIB1-4"/>
    <property type="match status" value="1"/>
</dbReference>
<dbReference type="AlphaFoldDB" id="A0AAQ3KRB5"/>
<name>A0AAQ3KRB5_9LILI</name>
<dbReference type="CDD" id="cd09917">
    <property type="entry name" value="F-box_SF"/>
    <property type="match status" value="1"/>
</dbReference>
<dbReference type="InterPro" id="IPR001810">
    <property type="entry name" value="F-box_dom"/>
</dbReference>
<dbReference type="PANTHER" id="PTHR44586">
    <property type="entry name" value="F-BOX DOMAIN CONTAINING PROTEIN, EXPRESSED"/>
    <property type="match status" value="1"/>
</dbReference>
<dbReference type="EMBL" id="CP136896">
    <property type="protein sequence ID" value="WOL13024.1"/>
    <property type="molecule type" value="Genomic_DNA"/>
</dbReference>
<reference evidence="3 4" key="1">
    <citation type="submission" date="2023-10" db="EMBL/GenBank/DDBJ databases">
        <title>Chromosome-scale genome assembly provides insights into flower coloration mechanisms of Canna indica.</title>
        <authorList>
            <person name="Li C."/>
        </authorList>
    </citation>
    <scope>NUCLEOTIDE SEQUENCE [LARGE SCALE GENOMIC DNA]</scope>
    <source>
        <tissue evidence="3">Flower</tissue>
    </source>
</reference>
<evidence type="ECO:0000259" key="1">
    <source>
        <dbReference type="Pfam" id="PF00646"/>
    </source>
</evidence>
<gene>
    <name evidence="3" type="ORF">Cni_G21793</name>
</gene>
<dbReference type="InterPro" id="IPR005174">
    <property type="entry name" value="KIB1-4_b-propeller"/>
</dbReference>
<dbReference type="Pfam" id="PF00646">
    <property type="entry name" value="F-box"/>
    <property type="match status" value="1"/>
</dbReference>
<feature type="domain" description="KIB1-4 beta-propeller" evidence="2">
    <location>
        <begin position="71"/>
        <end position="381"/>
    </location>
</feature>
<organism evidence="3 4">
    <name type="scientific">Canna indica</name>
    <name type="common">Indian-shot</name>
    <dbReference type="NCBI Taxonomy" id="4628"/>
    <lineage>
        <taxon>Eukaryota</taxon>
        <taxon>Viridiplantae</taxon>
        <taxon>Streptophyta</taxon>
        <taxon>Embryophyta</taxon>
        <taxon>Tracheophyta</taxon>
        <taxon>Spermatophyta</taxon>
        <taxon>Magnoliopsida</taxon>
        <taxon>Liliopsida</taxon>
        <taxon>Zingiberales</taxon>
        <taxon>Cannaceae</taxon>
        <taxon>Canna</taxon>
    </lineage>
</organism>
<dbReference type="PANTHER" id="PTHR44586:SF25">
    <property type="entry name" value="(WILD MALAYSIAN BANANA) HYPOTHETICAL PROTEIN"/>
    <property type="match status" value="1"/>
</dbReference>